<dbReference type="InterPro" id="IPR019175">
    <property type="entry name" value="Prp31_C"/>
</dbReference>
<dbReference type="Gene3D" id="1.10.246.90">
    <property type="entry name" value="Nop domain"/>
    <property type="match status" value="1"/>
</dbReference>
<dbReference type="GO" id="GO:0071011">
    <property type="term" value="C:precatalytic spliceosome"/>
    <property type="evidence" value="ECO:0007669"/>
    <property type="project" value="TreeGrafter"/>
</dbReference>
<name>A0AAF0AUG3_9SCHI</name>
<gene>
    <name evidence="11" type="primary">prp31</name>
    <name evidence="11" type="ORF">SOMG_02276</name>
</gene>
<keyword evidence="7" id="KW-0539">Nucleus</keyword>
<organism evidence="11 12">
    <name type="scientific">Schizosaccharomyces osmophilus</name>
    <dbReference type="NCBI Taxonomy" id="2545709"/>
    <lineage>
        <taxon>Eukaryota</taxon>
        <taxon>Fungi</taxon>
        <taxon>Dikarya</taxon>
        <taxon>Ascomycota</taxon>
        <taxon>Taphrinomycotina</taxon>
        <taxon>Schizosaccharomycetes</taxon>
        <taxon>Schizosaccharomycetales</taxon>
        <taxon>Schizosaccharomycetaceae</taxon>
        <taxon>Schizosaccharomyces</taxon>
    </lineage>
</organism>
<feature type="domain" description="Nop" evidence="10">
    <location>
        <begin position="241"/>
        <end position="359"/>
    </location>
</feature>
<dbReference type="GeneID" id="80875757"/>
<evidence type="ECO:0000256" key="8">
    <source>
        <dbReference type="ARBA" id="ARBA00023274"/>
    </source>
</evidence>
<dbReference type="InterPro" id="IPR002687">
    <property type="entry name" value="Nop_dom"/>
</dbReference>
<protein>
    <submittedName>
        <fullName evidence="11">U4/U6 x U5 tri-snRNP complex subunit Prp31</fullName>
    </submittedName>
</protein>
<comment type="similarity">
    <text evidence="2">Belongs to the PRP31 family.</text>
</comment>
<evidence type="ECO:0000313" key="11">
    <source>
        <dbReference type="EMBL" id="WBW71343.1"/>
    </source>
</evidence>
<dbReference type="GO" id="GO:0003723">
    <property type="term" value="F:RNA binding"/>
    <property type="evidence" value="ECO:0007669"/>
    <property type="project" value="UniProtKB-KW"/>
</dbReference>
<dbReference type="PROSITE" id="PS51358">
    <property type="entry name" value="NOP"/>
    <property type="match status" value="1"/>
</dbReference>
<feature type="compositionally biased region" description="Acidic residues" evidence="9">
    <location>
        <begin position="8"/>
        <end position="29"/>
    </location>
</feature>
<evidence type="ECO:0000256" key="5">
    <source>
        <dbReference type="ARBA" id="ARBA00022884"/>
    </source>
</evidence>
<keyword evidence="4" id="KW-0747">Spliceosome</keyword>
<keyword evidence="3" id="KW-0507">mRNA processing</keyword>
<evidence type="ECO:0000256" key="9">
    <source>
        <dbReference type="SAM" id="MobiDB-lite"/>
    </source>
</evidence>
<dbReference type="Pfam" id="PF01798">
    <property type="entry name" value="Nop"/>
    <property type="match status" value="1"/>
</dbReference>
<dbReference type="FunFam" id="1.10.246.90:FF:000002">
    <property type="entry name" value="U4/U6 small nuclear ribonucleoprotein Prp31"/>
    <property type="match status" value="1"/>
</dbReference>
<feature type="region of interest" description="Disordered" evidence="9">
    <location>
        <begin position="361"/>
        <end position="383"/>
    </location>
</feature>
<dbReference type="SMART" id="SM00931">
    <property type="entry name" value="NOSIC"/>
    <property type="match status" value="1"/>
</dbReference>
<dbReference type="RefSeq" id="XP_056035586.1">
    <property type="nucleotide sequence ID" value="XM_056181068.1"/>
</dbReference>
<dbReference type="Proteomes" id="UP001212411">
    <property type="component" value="Chromosome 1"/>
</dbReference>
<proteinExistence type="inferred from homology"/>
<keyword evidence="8" id="KW-0687">Ribonucleoprotein</keyword>
<evidence type="ECO:0000313" key="12">
    <source>
        <dbReference type="Proteomes" id="UP001212411"/>
    </source>
</evidence>
<dbReference type="SUPFAM" id="SSF89124">
    <property type="entry name" value="Nop domain"/>
    <property type="match status" value="1"/>
</dbReference>
<dbReference type="InterPro" id="IPR042239">
    <property type="entry name" value="Nop_C"/>
</dbReference>
<accession>A0AAF0AUG3</accession>
<keyword evidence="12" id="KW-1185">Reference proteome</keyword>
<evidence type="ECO:0000256" key="1">
    <source>
        <dbReference type="ARBA" id="ARBA00004123"/>
    </source>
</evidence>
<sequence>MSNLADELLADLGDDFENQPQNAEEENADVLEQNNKKRKFEQLSENGDDLSSELNNDLGPIEGVEDENDQQQPTIAETDRLIYPFLHSDRLNAVVKEIEKYQGTEKQAITGNIEDDPEYQLIVDSNSIAMEIDDEILRLHRLVKEWYYNRFPELSGLVLNAFDYCKTALALLNDLENSKSKLSFLPSATVMVIATTSTTTTGRPLPEDMIENVKQGCIAIEKLSATKAKILDYVQSRISVVAPNLSIIVGSTTAANLIGIAGGLTRLGKFPACNLPALGKKRLTTIGINNPAVSGDYGFLYMSGIVQKTPPDARKQAIRILAAKVALAARIDSIHEFSDGSFGTQTRAEVERKIEKLLEPPSQRPTVALPVPDDKPKRRRGGRRIRKMKEQYAVTELRKMQNRVSFGKQEAEVLNYDESEGLGMLGQEGEGKIRAASIDTRTKLKIPKARKAQLQSMAPKNPLQASGLQSSLSFTPVQGIELVNPLLQRQKQMEDGNKWFRDGVFTQIKKESSDSQKKFS</sequence>
<dbReference type="GO" id="GO:0000244">
    <property type="term" value="P:spliceosomal tri-snRNP complex assembly"/>
    <property type="evidence" value="ECO:0007669"/>
    <property type="project" value="InterPro"/>
</dbReference>
<comment type="subcellular location">
    <subcellularLocation>
        <location evidence="1">Nucleus</location>
    </subcellularLocation>
</comment>
<dbReference type="InterPro" id="IPR036070">
    <property type="entry name" value="Nop_dom_sf"/>
</dbReference>
<dbReference type="KEGG" id="som:SOMG_02276"/>
<reference evidence="11 12" key="1">
    <citation type="journal article" date="2023" name="G3 (Bethesda)">
        <title>A high-quality reference genome for the fission yeast Schizosaccharomyces osmophilus.</title>
        <authorList>
            <person name="Jia G.S."/>
            <person name="Zhang W.C."/>
            <person name="Liang Y."/>
            <person name="Liu X.H."/>
            <person name="Rhind N."/>
            <person name="Pidoux A."/>
            <person name="Brysch-Herzberg M."/>
            <person name="Du L.L."/>
        </authorList>
    </citation>
    <scope>NUCLEOTIDE SEQUENCE [LARGE SCALE GENOMIC DNA]</scope>
    <source>
        <strain evidence="11 12">CBS 15793</strain>
    </source>
</reference>
<dbReference type="FunFam" id="1.10.287.4070:FF:000003">
    <property type="entry name" value="U4/U6 small nuclear ribonucleoprotein PRP31"/>
    <property type="match status" value="1"/>
</dbReference>
<evidence type="ECO:0000256" key="4">
    <source>
        <dbReference type="ARBA" id="ARBA00022728"/>
    </source>
</evidence>
<dbReference type="GO" id="GO:0005687">
    <property type="term" value="C:U4 snRNP"/>
    <property type="evidence" value="ECO:0007669"/>
    <property type="project" value="TreeGrafter"/>
</dbReference>
<evidence type="ECO:0000256" key="7">
    <source>
        <dbReference type="ARBA" id="ARBA00023242"/>
    </source>
</evidence>
<dbReference type="PANTHER" id="PTHR13904">
    <property type="entry name" value="PRE-MRNA SPLICING FACTOR PRP31"/>
    <property type="match status" value="1"/>
</dbReference>
<dbReference type="AlphaFoldDB" id="A0AAF0AUG3"/>
<dbReference type="GO" id="GO:0046540">
    <property type="term" value="C:U4/U6 x U5 tri-snRNP complex"/>
    <property type="evidence" value="ECO:0007669"/>
    <property type="project" value="InterPro"/>
</dbReference>
<dbReference type="Pfam" id="PF09785">
    <property type="entry name" value="Prp31_C"/>
    <property type="match status" value="1"/>
</dbReference>
<feature type="region of interest" description="Disordered" evidence="9">
    <location>
        <begin position="1"/>
        <end position="72"/>
    </location>
</feature>
<dbReference type="Gene3D" id="1.10.287.4070">
    <property type="match status" value="1"/>
</dbReference>
<dbReference type="InterPro" id="IPR027105">
    <property type="entry name" value="Prp31"/>
</dbReference>
<keyword evidence="5" id="KW-0694">RNA-binding</keyword>
<evidence type="ECO:0000256" key="3">
    <source>
        <dbReference type="ARBA" id="ARBA00022664"/>
    </source>
</evidence>
<evidence type="ECO:0000256" key="2">
    <source>
        <dbReference type="ARBA" id="ARBA00005572"/>
    </source>
</evidence>
<dbReference type="PANTHER" id="PTHR13904:SF0">
    <property type="entry name" value="U4_U6 SMALL NUCLEAR RIBONUCLEOPROTEIN PRP31"/>
    <property type="match status" value="1"/>
</dbReference>
<dbReference type="InterPro" id="IPR012976">
    <property type="entry name" value="NOSIC"/>
</dbReference>
<keyword evidence="6" id="KW-0508">mRNA splicing</keyword>
<evidence type="ECO:0000259" key="10">
    <source>
        <dbReference type="PROSITE" id="PS51358"/>
    </source>
</evidence>
<dbReference type="EMBL" id="CP115611">
    <property type="protein sequence ID" value="WBW71343.1"/>
    <property type="molecule type" value="Genomic_DNA"/>
</dbReference>
<evidence type="ECO:0000256" key="6">
    <source>
        <dbReference type="ARBA" id="ARBA00023187"/>
    </source>
</evidence>